<dbReference type="Proteomes" id="UP000018144">
    <property type="component" value="Unassembled WGS sequence"/>
</dbReference>
<gene>
    <name evidence="1" type="ORF">PCON_01285</name>
</gene>
<proteinExistence type="predicted"/>
<keyword evidence="2" id="KW-1185">Reference proteome</keyword>
<evidence type="ECO:0000313" key="2">
    <source>
        <dbReference type="Proteomes" id="UP000018144"/>
    </source>
</evidence>
<dbReference type="EMBL" id="HF936121">
    <property type="protein sequence ID" value="CCX15021.1"/>
    <property type="molecule type" value="Genomic_DNA"/>
</dbReference>
<dbReference type="AlphaFoldDB" id="U4LAA9"/>
<sequence>MPTNHACQLPALPYELVCSNGLTLASSRHDPKSMWKFKPDMHYSTPIYPGSRRHAELMKLAVDNTRPTIGIESKCQKGNANQSIDAP</sequence>
<reference evidence="1 2" key="1">
    <citation type="journal article" date="2013" name="PLoS Genet.">
        <title>The genome and development-dependent transcriptomes of Pyronema confluens: a window into fungal evolution.</title>
        <authorList>
            <person name="Traeger S."/>
            <person name="Altegoer F."/>
            <person name="Freitag M."/>
            <person name="Gabaldon T."/>
            <person name="Kempken F."/>
            <person name="Kumar A."/>
            <person name="Marcet-Houben M."/>
            <person name="Poggeler S."/>
            <person name="Stajich J.E."/>
            <person name="Nowrousian M."/>
        </authorList>
    </citation>
    <scope>NUCLEOTIDE SEQUENCE [LARGE SCALE GENOMIC DNA]</scope>
    <source>
        <strain evidence="2">CBS 100304</strain>
        <tissue evidence="1">Vegetative mycelium</tissue>
    </source>
</reference>
<evidence type="ECO:0000313" key="1">
    <source>
        <dbReference type="EMBL" id="CCX15021.1"/>
    </source>
</evidence>
<protein>
    <submittedName>
        <fullName evidence="1">Uncharacterized protein</fullName>
    </submittedName>
</protein>
<name>U4LAA9_PYROM</name>
<organism evidence="1 2">
    <name type="scientific">Pyronema omphalodes (strain CBS 100304)</name>
    <name type="common">Pyronema confluens</name>
    <dbReference type="NCBI Taxonomy" id="1076935"/>
    <lineage>
        <taxon>Eukaryota</taxon>
        <taxon>Fungi</taxon>
        <taxon>Dikarya</taxon>
        <taxon>Ascomycota</taxon>
        <taxon>Pezizomycotina</taxon>
        <taxon>Pezizomycetes</taxon>
        <taxon>Pezizales</taxon>
        <taxon>Pyronemataceae</taxon>
        <taxon>Pyronema</taxon>
    </lineage>
</organism>
<accession>U4LAA9</accession>